<dbReference type="PRINTS" id="PR01179">
    <property type="entry name" value="ODADCRBXLASE"/>
</dbReference>
<evidence type="ECO:0000256" key="3">
    <source>
        <dbReference type="ARBA" id="ARBA00022898"/>
    </source>
</evidence>
<dbReference type="InterPro" id="IPR000183">
    <property type="entry name" value="Orn/DAP/Arg_de-COase"/>
</dbReference>
<dbReference type="PROSITE" id="PS00879">
    <property type="entry name" value="ODR_DC_2_2"/>
    <property type="match status" value="1"/>
</dbReference>
<feature type="binding site" evidence="5">
    <location>
        <position position="249"/>
    </location>
    <ligand>
        <name>pyridoxal 5'-phosphate</name>
        <dbReference type="ChEBI" id="CHEBI:597326"/>
    </ligand>
</feature>
<dbReference type="GO" id="GO:0030170">
    <property type="term" value="F:pyridoxal phosphate binding"/>
    <property type="evidence" value="ECO:0007669"/>
    <property type="project" value="UniProtKB-UniRule"/>
</dbReference>
<dbReference type="GO" id="GO:0009089">
    <property type="term" value="P:lysine biosynthetic process via diaminopimelate"/>
    <property type="evidence" value="ECO:0007669"/>
    <property type="project" value="UniProtKB-UniRule"/>
</dbReference>
<evidence type="ECO:0000259" key="9">
    <source>
        <dbReference type="Pfam" id="PF02784"/>
    </source>
</evidence>
<comment type="subunit">
    <text evidence="5">Homodimer.</text>
</comment>
<dbReference type="Pfam" id="PF02784">
    <property type="entry name" value="Orn_Arg_deC_N"/>
    <property type="match status" value="1"/>
</dbReference>
<evidence type="ECO:0000256" key="2">
    <source>
        <dbReference type="ARBA" id="ARBA00022793"/>
    </source>
</evidence>
<comment type="pathway">
    <text evidence="5 8">Amino-acid biosynthesis; L-lysine biosynthesis via DAP pathway; L-lysine from DL-2,6-diaminopimelate: step 1/1.</text>
</comment>
<feature type="domain" description="Orn/DAP/Arg decarboxylase 2 N-terminal" evidence="9">
    <location>
        <begin position="54"/>
        <end position="291"/>
    </location>
</feature>
<evidence type="ECO:0000256" key="6">
    <source>
        <dbReference type="NCBIfam" id="TIGR01048"/>
    </source>
</evidence>
<feature type="modified residue" description="N6-(pyridoxal phosphate)lysine" evidence="5 7">
    <location>
        <position position="73"/>
    </location>
</feature>
<feature type="binding site" evidence="5">
    <location>
        <position position="382"/>
    </location>
    <ligand>
        <name>substrate</name>
    </ligand>
</feature>
<name>A0ABD5U1B3_9EURY</name>
<dbReference type="PANTHER" id="PTHR43727">
    <property type="entry name" value="DIAMINOPIMELATE DECARBOXYLASE"/>
    <property type="match status" value="1"/>
</dbReference>
<dbReference type="InterPro" id="IPR022644">
    <property type="entry name" value="De-COase2_N"/>
</dbReference>
<dbReference type="InterPro" id="IPR022657">
    <property type="entry name" value="De-COase2_CS"/>
</dbReference>
<keyword evidence="11" id="KW-1185">Reference proteome</keyword>
<keyword evidence="3 5" id="KW-0663">Pyridoxal phosphate</keyword>
<dbReference type="PRINTS" id="PR01181">
    <property type="entry name" value="DAPDCRBXLASE"/>
</dbReference>
<keyword evidence="4 5" id="KW-0456">Lyase</keyword>
<dbReference type="AlphaFoldDB" id="A0ABD5U1B3"/>
<dbReference type="Proteomes" id="UP001596408">
    <property type="component" value="Unassembled WGS sequence"/>
</dbReference>
<evidence type="ECO:0000313" key="10">
    <source>
        <dbReference type="EMBL" id="MFC6826184.1"/>
    </source>
</evidence>
<evidence type="ECO:0000256" key="5">
    <source>
        <dbReference type="HAMAP-Rule" id="MF_02120"/>
    </source>
</evidence>
<dbReference type="GO" id="GO:0008836">
    <property type="term" value="F:diaminopimelate decarboxylase activity"/>
    <property type="evidence" value="ECO:0007669"/>
    <property type="project" value="UniProtKB-UniRule"/>
</dbReference>
<proteinExistence type="inferred from homology"/>
<evidence type="ECO:0000256" key="4">
    <source>
        <dbReference type="ARBA" id="ARBA00023239"/>
    </source>
</evidence>
<reference evidence="10 11" key="1">
    <citation type="journal article" date="2019" name="Int. J. Syst. Evol. Microbiol.">
        <title>The Global Catalogue of Microorganisms (GCM) 10K type strain sequencing project: providing services to taxonomists for standard genome sequencing and annotation.</title>
        <authorList>
            <consortium name="The Broad Institute Genomics Platform"/>
            <consortium name="The Broad Institute Genome Sequencing Center for Infectious Disease"/>
            <person name="Wu L."/>
            <person name="Ma J."/>
        </authorList>
    </citation>
    <scope>NUCLEOTIDE SEQUENCE [LARGE SCALE GENOMIC DNA]</scope>
    <source>
        <strain evidence="10 11">YIM 94188</strain>
    </source>
</reference>
<dbReference type="NCBIfam" id="TIGR01048">
    <property type="entry name" value="lysA"/>
    <property type="match status" value="1"/>
</dbReference>
<feature type="active site" description="Proton donor" evidence="7">
    <location>
        <position position="353"/>
    </location>
</feature>
<sequence length="423" mass="45986">MTDRAPTAGSDTDVDPAVRRLGDWDAARLRDLADEYDTPAYVIDLDRIRQNYRRLSAAFESAFDDPTVMFAVKAHSGRAVVETLLDEGVPMECAAAGEVFRALRAGADPDEIQYTGVNPPDDDLDYVVGVWEDAPGMTLNVGAEDSVERLAERGFDGRLCLRVNPGIAAGHHEKVKTGAHPKFGIPYDSVPEVAERVREEYDMDLVGLHAHAGSGMLDEDMDAHAEYVAKMGELAREVGGLEFLDIGGGFGVPYRDDEDPLDIEAVADRTAEALGDLDATLKIEPGRYLLADAGCLLATVNTVKDTPETTVVGIDASMTTLIRPAMYDAYHGIRNLTNPDAPVEPLTVGGPVCESSDTFCRDRPLPRPERDDILAIGHTGAYGYAMASQFHSQPRPVEIALEGGEARVARRRETFDDLVRLEE</sequence>
<dbReference type="InterPro" id="IPR009006">
    <property type="entry name" value="Ala_racemase/Decarboxylase_C"/>
</dbReference>
<dbReference type="PANTHER" id="PTHR43727:SF2">
    <property type="entry name" value="GROUP IV DECARBOXYLASE"/>
    <property type="match status" value="1"/>
</dbReference>
<comment type="function">
    <text evidence="5">Specifically catalyzes the decarboxylation of meso-diaminopimelate (meso-DAP) to L-lysine.</text>
</comment>
<feature type="binding site" evidence="5">
    <location>
        <position position="327"/>
    </location>
    <ligand>
        <name>substrate</name>
    </ligand>
</feature>
<keyword evidence="2 5" id="KW-0210">Decarboxylase</keyword>
<dbReference type="InterPro" id="IPR002986">
    <property type="entry name" value="DAP_deCOOHase_LysA"/>
</dbReference>
<accession>A0ABD5U1B3</accession>
<dbReference type="HAMAP" id="MF_02120">
    <property type="entry name" value="LysA"/>
    <property type="match status" value="1"/>
</dbReference>
<feature type="binding site" evidence="5">
    <location>
        <position position="382"/>
    </location>
    <ligand>
        <name>pyridoxal 5'-phosphate</name>
        <dbReference type="ChEBI" id="CHEBI:597326"/>
    </ligand>
</feature>
<dbReference type="InterPro" id="IPR022653">
    <property type="entry name" value="De-COase2_pyr-phos_BS"/>
</dbReference>
<keyword evidence="5" id="KW-0028">Amino-acid biosynthesis</keyword>
<comment type="caution">
    <text evidence="10">The sequence shown here is derived from an EMBL/GenBank/DDBJ whole genome shotgun (WGS) entry which is preliminary data.</text>
</comment>
<feature type="binding site" evidence="5">
    <location>
        <position position="323"/>
    </location>
    <ligand>
        <name>substrate</name>
    </ligand>
</feature>
<dbReference type="SUPFAM" id="SSF50621">
    <property type="entry name" value="Alanine racemase C-terminal domain-like"/>
    <property type="match status" value="1"/>
</dbReference>
<comment type="catalytic activity">
    <reaction evidence="5 8">
        <text>meso-2,6-diaminopimelate + H(+) = L-lysine + CO2</text>
        <dbReference type="Rhea" id="RHEA:15101"/>
        <dbReference type="ChEBI" id="CHEBI:15378"/>
        <dbReference type="ChEBI" id="CHEBI:16526"/>
        <dbReference type="ChEBI" id="CHEBI:32551"/>
        <dbReference type="ChEBI" id="CHEBI:57791"/>
        <dbReference type="EC" id="4.1.1.20"/>
    </reaction>
</comment>
<evidence type="ECO:0000313" key="11">
    <source>
        <dbReference type="Proteomes" id="UP001596408"/>
    </source>
</evidence>
<evidence type="ECO:0000256" key="8">
    <source>
        <dbReference type="RuleBase" id="RU003738"/>
    </source>
</evidence>
<comment type="similarity">
    <text evidence="5">Belongs to the Orn/Lys/Arg decarboxylase class-II family. LysA subfamily.</text>
</comment>
<evidence type="ECO:0000256" key="1">
    <source>
        <dbReference type="ARBA" id="ARBA00001933"/>
    </source>
</evidence>
<dbReference type="InterPro" id="IPR029066">
    <property type="entry name" value="PLP-binding_barrel"/>
</dbReference>
<dbReference type="CDD" id="cd06828">
    <property type="entry name" value="PLPDE_III_DapDC"/>
    <property type="match status" value="1"/>
</dbReference>
<dbReference type="EC" id="4.1.1.20" evidence="5 6"/>
<evidence type="ECO:0000256" key="7">
    <source>
        <dbReference type="PIRSR" id="PIRSR600183-50"/>
    </source>
</evidence>
<dbReference type="EMBL" id="JBHSXH010000015">
    <property type="protein sequence ID" value="MFC6826184.1"/>
    <property type="molecule type" value="Genomic_DNA"/>
</dbReference>
<dbReference type="Gene3D" id="2.40.37.10">
    <property type="entry name" value="Lyase, Ornithine Decarboxylase, Chain A, domain 1"/>
    <property type="match status" value="1"/>
</dbReference>
<feature type="binding site" evidence="5">
    <location>
        <position position="354"/>
    </location>
    <ligand>
        <name>substrate</name>
    </ligand>
</feature>
<feature type="binding site" evidence="5">
    <location>
        <position position="287"/>
    </location>
    <ligand>
        <name>substrate</name>
    </ligand>
</feature>
<dbReference type="PROSITE" id="PS00878">
    <property type="entry name" value="ODR_DC_2_1"/>
    <property type="match status" value="1"/>
</dbReference>
<gene>
    <name evidence="5 10" type="primary">lysA</name>
    <name evidence="10" type="ORF">ACFQEV_14460</name>
</gene>
<comment type="cofactor">
    <cofactor evidence="1 5 7 8">
        <name>pyridoxal 5'-phosphate</name>
        <dbReference type="ChEBI" id="CHEBI:597326"/>
    </cofactor>
</comment>
<protein>
    <recommendedName>
        <fullName evidence="5 6">Diaminopimelate decarboxylase</fullName>
        <shortName evidence="5">DAP decarboxylase</shortName>
        <shortName evidence="5">DAPDC</shortName>
        <ecNumber evidence="5 6">4.1.1.20</ecNumber>
    </recommendedName>
</protein>
<organism evidence="10 11">
    <name type="scientific">Halopelagius fulvigenes</name>
    <dbReference type="NCBI Taxonomy" id="1198324"/>
    <lineage>
        <taxon>Archaea</taxon>
        <taxon>Methanobacteriati</taxon>
        <taxon>Methanobacteriota</taxon>
        <taxon>Stenosarchaea group</taxon>
        <taxon>Halobacteria</taxon>
        <taxon>Halobacteriales</taxon>
        <taxon>Haloferacaceae</taxon>
    </lineage>
</organism>
<dbReference type="Gene3D" id="3.20.20.10">
    <property type="entry name" value="Alanine racemase"/>
    <property type="match status" value="1"/>
</dbReference>
<dbReference type="SUPFAM" id="SSF51419">
    <property type="entry name" value="PLP-binding barrel"/>
    <property type="match status" value="1"/>
</dbReference>
<feature type="binding site" evidence="5">
    <location>
        <begin position="284"/>
        <end position="287"/>
    </location>
    <ligand>
        <name>pyridoxal 5'-phosphate</name>
        <dbReference type="ChEBI" id="CHEBI:597326"/>
    </ligand>
</feature>
<keyword evidence="5 8" id="KW-0457">Lysine biosynthesis</keyword>
<dbReference type="RefSeq" id="WP_379697386.1">
    <property type="nucleotide sequence ID" value="NZ_JBHSXH010000015.1"/>
</dbReference>